<sequence length="132" mass="15156">MNLEITLSEIQSFLKNKFNTEIGLKQKNRSQVLIDIPYVLLILDIKEVNRHEVVLKYKAGSVFSEAKIWLFSSKVDEMIGKINSPMLQFDKINSEILIDLRNVDKLKEVLNILSISEMYLANNSINIGLKVC</sequence>
<gene>
    <name evidence="1" type="ORF">QLS97_10615</name>
</gene>
<protein>
    <submittedName>
        <fullName evidence="1">Uncharacterized protein</fullName>
    </submittedName>
</protein>
<dbReference type="AlphaFoldDB" id="A0AAW6TRG5"/>
<keyword evidence="2" id="KW-1185">Reference proteome</keyword>
<dbReference type="Proteomes" id="UP001228643">
    <property type="component" value="Unassembled WGS sequence"/>
</dbReference>
<evidence type="ECO:0000313" key="1">
    <source>
        <dbReference type="EMBL" id="MDI5950098.1"/>
    </source>
</evidence>
<dbReference type="EMBL" id="JASCRY010000003">
    <property type="protein sequence ID" value="MDI5950098.1"/>
    <property type="molecule type" value="Genomic_DNA"/>
</dbReference>
<name>A0AAW6TRG5_9FLAO</name>
<organism evidence="1 2">
    <name type="scientific">Flavobacterium yafengii</name>
    <dbReference type="NCBI Taxonomy" id="3041253"/>
    <lineage>
        <taxon>Bacteria</taxon>
        <taxon>Pseudomonadati</taxon>
        <taxon>Bacteroidota</taxon>
        <taxon>Flavobacteriia</taxon>
        <taxon>Flavobacteriales</taxon>
        <taxon>Flavobacteriaceae</taxon>
        <taxon>Flavobacterium</taxon>
    </lineage>
</organism>
<proteinExistence type="predicted"/>
<dbReference type="RefSeq" id="WP_282716579.1">
    <property type="nucleotide sequence ID" value="NZ_JASCRY010000003.1"/>
</dbReference>
<accession>A0AAW6TRG5</accession>
<reference evidence="1 2" key="1">
    <citation type="submission" date="2023-04" db="EMBL/GenBank/DDBJ databases">
        <title>Two novel species of Flavobacterium.</title>
        <authorList>
            <person name="Liu Q."/>
            <person name="Xin Y.-H."/>
        </authorList>
    </citation>
    <scope>NUCLEOTIDE SEQUENCE [LARGE SCALE GENOMIC DNA]</scope>
    <source>
        <strain evidence="1 2">LB2P87</strain>
    </source>
</reference>
<comment type="caution">
    <text evidence="1">The sequence shown here is derived from an EMBL/GenBank/DDBJ whole genome shotgun (WGS) entry which is preliminary data.</text>
</comment>
<evidence type="ECO:0000313" key="2">
    <source>
        <dbReference type="Proteomes" id="UP001228643"/>
    </source>
</evidence>